<dbReference type="PANTHER" id="PTHR14241:SF19">
    <property type="entry name" value="INTERFERON-INDUCED PROTEIN 44-LIKE ISOFORM X1-RELATED"/>
    <property type="match status" value="1"/>
</dbReference>
<name>A0A3B3BC14_ORYME</name>
<dbReference type="GO" id="GO:0005525">
    <property type="term" value="F:GTP binding"/>
    <property type="evidence" value="ECO:0007669"/>
    <property type="project" value="InterPro"/>
</dbReference>
<evidence type="ECO:0000259" key="2">
    <source>
        <dbReference type="PROSITE" id="PS51886"/>
    </source>
</evidence>
<evidence type="ECO:0000313" key="4">
    <source>
        <dbReference type="Proteomes" id="UP000261560"/>
    </source>
</evidence>
<keyword evidence="4" id="KW-1185">Reference proteome</keyword>
<dbReference type="AlphaFoldDB" id="A0A3B3BC14"/>
<dbReference type="Proteomes" id="UP000261560">
    <property type="component" value="Unplaced"/>
</dbReference>
<dbReference type="PANTHER" id="PTHR14241">
    <property type="entry name" value="INTERFERON-INDUCED PROTEIN 44"/>
    <property type="match status" value="1"/>
</dbReference>
<dbReference type="PaxDb" id="30732-ENSOMEP00000003141"/>
<dbReference type="InterPro" id="IPR006073">
    <property type="entry name" value="GTP-bd"/>
</dbReference>
<dbReference type="GO" id="GO:0006955">
    <property type="term" value="P:immune response"/>
    <property type="evidence" value="ECO:0007669"/>
    <property type="project" value="TreeGrafter"/>
</dbReference>
<dbReference type="InterPro" id="IPR006571">
    <property type="entry name" value="TLDc_dom"/>
</dbReference>
<organism evidence="3 4">
    <name type="scientific">Oryzias melastigma</name>
    <name type="common">Marine medaka</name>
    <dbReference type="NCBI Taxonomy" id="30732"/>
    <lineage>
        <taxon>Eukaryota</taxon>
        <taxon>Metazoa</taxon>
        <taxon>Chordata</taxon>
        <taxon>Craniata</taxon>
        <taxon>Vertebrata</taxon>
        <taxon>Euteleostomi</taxon>
        <taxon>Actinopterygii</taxon>
        <taxon>Neopterygii</taxon>
        <taxon>Teleostei</taxon>
        <taxon>Neoteleostei</taxon>
        <taxon>Acanthomorphata</taxon>
        <taxon>Ovalentaria</taxon>
        <taxon>Atherinomorphae</taxon>
        <taxon>Beloniformes</taxon>
        <taxon>Adrianichthyidae</taxon>
        <taxon>Oryziinae</taxon>
        <taxon>Oryzias</taxon>
    </lineage>
</organism>
<dbReference type="STRING" id="30732.ENSOMEP00000003141"/>
<dbReference type="OMA" id="MHVTELE"/>
<dbReference type="SUPFAM" id="SSF52540">
    <property type="entry name" value="P-loop containing nucleoside triphosphate hydrolases"/>
    <property type="match status" value="1"/>
</dbReference>
<evidence type="ECO:0000256" key="1">
    <source>
        <dbReference type="ARBA" id="ARBA00009243"/>
    </source>
</evidence>
<sequence length="441" mass="49829">MNSKMMPKLKENQQKAICSQLKNVGKLNLIYKASIHGFTSAAFHQHCDNKSPTVSVGYNKSGFVFGGYTRQSFSQSGQWVKDNQAFVFSFSGAKLNKYPVTDATYAVKMTNNSGPNFGDTLILAYKNGPNVYSNPGSHRSLMYHKYYNFTAEKMHGNDLDLTDCEVYQVEECLKFENPWREVTWTDEEKKKLMERIESYKPSISSVSEARVLLVGAVGAGKSSFFNSFKSVFRGHFAGQAMAGNIISNTTTTQFRSFQIKHQGKLLPLVICDTMGLEADEKEGIHPDDITNIINGHIPDRYQFNPSDPLQREVQGFCKNPELKDKIHCVTYVVDATKISIILFFVFPVLLPGIPQLVMLTKIDEACPLVKEDIRNVYKSMYIKELMEEASARINVPVSCVVPVKNYNKELKPDMNIDILLLNAVDQILNFVDDFFDDQESE</sequence>
<dbReference type="Ensembl" id="ENSOMET00000011307.1">
    <property type="protein sequence ID" value="ENSOMEP00000003141.1"/>
    <property type="gene ID" value="ENSOMEG00000004075.1"/>
</dbReference>
<feature type="domain" description="TLDc" evidence="2">
    <location>
        <begin position="1"/>
        <end position="170"/>
    </location>
</feature>
<evidence type="ECO:0000313" key="3">
    <source>
        <dbReference type="Ensembl" id="ENSOMEP00000003141.1"/>
    </source>
</evidence>
<reference evidence="3" key="1">
    <citation type="submission" date="2025-08" db="UniProtKB">
        <authorList>
            <consortium name="Ensembl"/>
        </authorList>
    </citation>
    <scope>IDENTIFICATION</scope>
</reference>
<dbReference type="Pfam" id="PF01926">
    <property type="entry name" value="MMR_HSR1"/>
    <property type="match status" value="1"/>
</dbReference>
<proteinExistence type="inferred from homology"/>
<reference evidence="3" key="2">
    <citation type="submission" date="2025-09" db="UniProtKB">
        <authorList>
            <consortium name="Ensembl"/>
        </authorList>
    </citation>
    <scope>IDENTIFICATION</scope>
</reference>
<dbReference type="SMART" id="SM00584">
    <property type="entry name" value="TLDc"/>
    <property type="match status" value="1"/>
</dbReference>
<accession>A0A3B3BC14</accession>
<dbReference type="GeneTree" id="ENSGT00940000163581"/>
<dbReference type="Gene3D" id="3.40.50.300">
    <property type="entry name" value="P-loop containing nucleotide triphosphate hydrolases"/>
    <property type="match status" value="1"/>
</dbReference>
<dbReference type="PROSITE" id="PS51886">
    <property type="entry name" value="TLDC"/>
    <property type="match status" value="1"/>
</dbReference>
<protein>
    <recommendedName>
        <fullName evidence="2">TLDc domain-containing protein</fullName>
    </recommendedName>
</protein>
<dbReference type="CDD" id="cd00882">
    <property type="entry name" value="Ras_like_GTPase"/>
    <property type="match status" value="1"/>
</dbReference>
<comment type="similarity">
    <text evidence="1">Belongs to the IFI44 family.</text>
</comment>
<dbReference type="InterPro" id="IPR027417">
    <property type="entry name" value="P-loop_NTPase"/>
</dbReference>
<dbReference type="Pfam" id="PF07534">
    <property type="entry name" value="TLD"/>
    <property type="match status" value="1"/>
</dbReference>